<feature type="non-terminal residue" evidence="1">
    <location>
        <position position="153"/>
    </location>
</feature>
<dbReference type="OrthoDB" id="2287166at2759"/>
<evidence type="ECO:0000313" key="1">
    <source>
        <dbReference type="EMBL" id="OBZ80222.1"/>
    </source>
</evidence>
<accession>A0A1C7MTQ1</accession>
<sequence>MTTQGDIPWATVAAIGNQMRIRYSPRSRVQETRVKYIPETLFTSPDFESEIINRRAASLVQQALTDGSVLFSFQVGMFKTHIAAYKAIRENIGPVTGFQHLSGYPSNPGKGGTLIEARFVSVDDRRRAMEQGITIGARNFVGTPTSGGAHAKN</sequence>
<dbReference type="EMBL" id="LUGH01002398">
    <property type="protein sequence ID" value="OBZ80222.1"/>
    <property type="molecule type" value="Genomic_DNA"/>
</dbReference>
<proteinExistence type="predicted"/>
<dbReference type="Proteomes" id="UP000093000">
    <property type="component" value="Unassembled WGS sequence"/>
</dbReference>
<reference evidence="1 2" key="1">
    <citation type="submission" date="2016-03" db="EMBL/GenBank/DDBJ databases">
        <title>Choanephora cucurbitarum.</title>
        <authorList>
            <person name="Min B."/>
            <person name="Park H."/>
            <person name="Park J.-H."/>
            <person name="Shin H.-D."/>
            <person name="Choi I.-G."/>
        </authorList>
    </citation>
    <scope>NUCLEOTIDE SEQUENCE [LARGE SCALE GENOMIC DNA]</scope>
    <source>
        <strain evidence="1 2">KUS-F28377</strain>
    </source>
</reference>
<gene>
    <name evidence="1" type="ORF">A0J61_11729</name>
</gene>
<name>A0A1C7MTQ1_9FUNG</name>
<comment type="caution">
    <text evidence="1">The sequence shown here is derived from an EMBL/GenBank/DDBJ whole genome shotgun (WGS) entry which is preliminary data.</text>
</comment>
<organism evidence="1 2">
    <name type="scientific">Choanephora cucurbitarum</name>
    <dbReference type="NCBI Taxonomy" id="101091"/>
    <lineage>
        <taxon>Eukaryota</taxon>
        <taxon>Fungi</taxon>
        <taxon>Fungi incertae sedis</taxon>
        <taxon>Mucoromycota</taxon>
        <taxon>Mucoromycotina</taxon>
        <taxon>Mucoromycetes</taxon>
        <taxon>Mucorales</taxon>
        <taxon>Mucorineae</taxon>
        <taxon>Choanephoraceae</taxon>
        <taxon>Choanephoroideae</taxon>
        <taxon>Choanephora</taxon>
    </lineage>
</organism>
<dbReference type="InParanoid" id="A0A1C7MTQ1"/>
<evidence type="ECO:0000313" key="2">
    <source>
        <dbReference type="Proteomes" id="UP000093000"/>
    </source>
</evidence>
<dbReference type="AlphaFoldDB" id="A0A1C7MTQ1"/>
<keyword evidence="2" id="KW-1185">Reference proteome</keyword>
<protein>
    <submittedName>
        <fullName evidence="1">Uncharacterized protein</fullName>
    </submittedName>
</protein>